<keyword evidence="1" id="KW-0812">Transmembrane</keyword>
<sequence>MIPILLGLVSAMIFSIVTYMMYGLEGVMLRDWIDQVFWALILAGFAIGVINAIWRCFPCLLSRLTHSARLTETWCSTCKQ</sequence>
<name>A0A831RYM9_9GAMM</name>
<feature type="transmembrane region" description="Helical" evidence="1">
    <location>
        <begin position="6"/>
        <end position="24"/>
    </location>
</feature>
<dbReference type="EMBL" id="DRLF01000330">
    <property type="protein sequence ID" value="HEC07090.1"/>
    <property type="molecule type" value="Genomic_DNA"/>
</dbReference>
<dbReference type="Proteomes" id="UP000886339">
    <property type="component" value="Unassembled WGS sequence"/>
</dbReference>
<reference evidence="2" key="1">
    <citation type="journal article" date="2020" name="mSystems">
        <title>Genome- and Community-Level Interaction Insights into Carbon Utilization and Element Cycling Functions of Hydrothermarchaeota in Hydrothermal Sediment.</title>
        <authorList>
            <person name="Zhou Z."/>
            <person name="Liu Y."/>
            <person name="Xu W."/>
            <person name="Pan J."/>
            <person name="Luo Z.H."/>
            <person name="Li M."/>
        </authorList>
    </citation>
    <scope>NUCLEOTIDE SEQUENCE [LARGE SCALE GENOMIC DNA]</scope>
    <source>
        <strain evidence="2">HyVt-458</strain>
    </source>
</reference>
<comment type="caution">
    <text evidence="2">The sequence shown here is derived from an EMBL/GenBank/DDBJ whole genome shotgun (WGS) entry which is preliminary data.</text>
</comment>
<accession>A0A831RYM9</accession>
<keyword evidence="1" id="KW-0472">Membrane</keyword>
<dbReference type="AlphaFoldDB" id="A0A831RYM9"/>
<evidence type="ECO:0000313" key="2">
    <source>
        <dbReference type="EMBL" id="HEC07090.1"/>
    </source>
</evidence>
<feature type="transmembrane region" description="Helical" evidence="1">
    <location>
        <begin position="36"/>
        <end position="54"/>
    </location>
</feature>
<keyword evidence="1" id="KW-1133">Transmembrane helix</keyword>
<gene>
    <name evidence="2" type="ORF">ENJ12_09570</name>
</gene>
<protein>
    <submittedName>
        <fullName evidence="2">Uncharacterized protein</fullName>
    </submittedName>
</protein>
<evidence type="ECO:0000256" key="1">
    <source>
        <dbReference type="SAM" id="Phobius"/>
    </source>
</evidence>
<proteinExistence type="predicted"/>
<organism evidence="2">
    <name type="scientific">Thiolapillus brandeum</name>
    <dbReference type="NCBI Taxonomy" id="1076588"/>
    <lineage>
        <taxon>Bacteria</taxon>
        <taxon>Pseudomonadati</taxon>
        <taxon>Pseudomonadota</taxon>
        <taxon>Gammaproteobacteria</taxon>
        <taxon>Chromatiales</taxon>
        <taxon>Sedimenticolaceae</taxon>
        <taxon>Thiolapillus</taxon>
    </lineage>
</organism>